<protein>
    <recommendedName>
        <fullName evidence="6">Phospholipase</fullName>
    </recommendedName>
</protein>
<evidence type="ECO:0008006" key="6">
    <source>
        <dbReference type="Google" id="ProtNLM"/>
    </source>
</evidence>
<dbReference type="PANTHER" id="PTHR45642">
    <property type="entry name" value="GDSL ESTERASE/LIPASE EXL3"/>
    <property type="match status" value="1"/>
</dbReference>
<dbReference type="InterPro" id="IPR050592">
    <property type="entry name" value="GDSL_lipolytic_enzyme"/>
</dbReference>
<comment type="caution">
    <text evidence="2">The sequence shown here is derived from an EMBL/GenBank/DDBJ whole genome shotgun (WGS) entry which is preliminary data.</text>
</comment>
<organism evidence="2 4">
    <name type="scientific">Legionella qingyii</name>
    <dbReference type="NCBI Taxonomy" id="2184757"/>
    <lineage>
        <taxon>Bacteria</taxon>
        <taxon>Pseudomonadati</taxon>
        <taxon>Pseudomonadota</taxon>
        <taxon>Gammaproteobacteria</taxon>
        <taxon>Legionellales</taxon>
        <taxon>Legionellaceae</taxon>
        <taxon>Legionella</taxon>
    </lineage>
</organism>
<dbReference type="SUPFAM" id="SSF52266">
    <property type="entry name" value="SGNH hydrolase"/>
    <property type="match status" value="1"/>
</dbReference>
<sequence>MTQSKISHVVMMGDSLSDRGTANEAYILGCIPMRYFAGLSGTSAKGRFTNGYVWADMIGAFFASDFMIKQVKKKYQYSNDDIADAIISKDRKIIDEIMYDYNLDNDLFIKFEGKDFIRSYDQGGLSSYDYAWTPSSSLIRFFSRIILPTLKGMRDKLFAYDKEHQLSSKHKSQSLVIEWSGANDLITVNAEPSIQEVDRAIKERTKNLELLIQSGYRNFIWFNLPDLSLTPRFQNMKGEKGEKARKNASDCVNYFNQELAKASEQLKVMYPFCSFDIFDINSTFVNAYQNPQDYGFDPKKLTQPYTTSDDFVILPNGTSPAQGYAFWDDIHPTADLHMILANMFYEQYKSKFNFIEPGTGDEEPHNITATQLKKAFCARYEVSLAKDRSSFFGSFTKARIDQHKASLEDILSYALHKNDKRTLQTLIDLQWIDQQGNIKLNIPELHNAMNHVTQHQNISIV</sequence>
<evidence type="ECO:0000313" key="5">
    <source>
        <dbReference type="Proteomes" id="UP000287374"/>
    </source>
</evidence>
<dbReference type="PANTHER" id="PTHR45642:SF139">
    <property type="entry name" value="SGNH HYDROLASE-TYPE ESTERASE DOMAIN-CONTAINING PROTEIN"/>
    <property type="match status" value="1"/>
</dbReference>
<dbReference type="Proteomes" id="UP000247152">
    <property type="component" value="Unassembled WGS sequence"/>
</dbReference>
<evidence type="ECO:0000313" key="3">
    <source>
        <dbReference type="EMBL" id="RUR26495.1"/>
    </source>
</evidence>
<proteinExistence type="predicted"/>
<dbReference type="Gene3D" id="3.40.50.1110">
    <property type="entry name" value="SGNH hydrolase"/>
    <property type="match status" value="1"/>
</dbReference>
<name>A0A317UA23_9GAMM</name>
<reference evidence="3 5" key="2">
    <citation type="submission" date="2018-12" db="EMBL/GenBank/DDBJ databases">
        <title>Legionella sp,whole genome shotgun sequence.</title>
        <authorList>
            <person name="Wu H."/>
        </authorList>
    </citation>
    <scope>NUCLEOTIDE SEQUENCE [LARGE SCALE GENOMIC DNA]</scope>
    <source>
        <strain evidence="5">km489</strain>
        <strain evidence="3">Km489</strain>
    </source>
</reference>
<dbReference type="InterPro" id="IPR036514">
    <property type="entry name" value="SGNH_hydro_sf"/>
</dbReference>
<dbReference type="InterPro" id="IPR001087">
    <property type="entry name" value="GDSL"/>
</dbReference>
<reference evidence="2 4" key="1">
    <citation type="submission" date="2018-05" db="EMBL/GenBank/DDBJ databases">
        <title>Legionella qingyii sp.nov., whole genome shotgun sequence.</title>
        <authorList>
            <person name="Wu H."/>
            <person name="Zhu Q."/>
            <person name="Hu C."/>
        </authorList>
    </citation>
    <scope>NUCLEOTIDE SEQUENCE [LARGE SCALE GENOMIC DNA]</scope>
    <source>
        <strain evidence="2 4">HEB18</strain>
    </source>
</reference>
<keyword evidence="5" id="KW-1185">Reference proteome</keyword>
<dbReference type="RefSeq" id="WP_110141247.1">
    <property type="nucleotide sequence ID" value="NZ_QHJG01000002.1"/>
</dbReference>
<evidence type="ECO:0000313" key="4">
    <source>
        <dbReference type="Proteomes" id="UP000247152"/>
    </source>
</evidence>
<accession>A0A317UA23</accession>
<dbReference type="CDD" id="cd01846">
    <property type="entry name" value="fatty_acyltransferase_like"/>
    <property type="match status" value="1"/>
</dbReference>
<evidence type="ECO:0000256" key="1">
    <source>
        <dbReference type="ARBA" id="ARBA00022729"/>
    </source>
</evidence>
<evidence type="ECO:0000313" key="2">
    <source>
        <dbReference type="EMBL" id="PWY57412.1"/>
    </source>
</evidence>
<gene>
    <name evidence="2" type="ORF">DGG96_01470</name>
    <name evidence="3" type="ORF">ELY20_00840</name>
</gene>
<dbReference type="GO" id="GO:0016788">
    <property type="term" value="F:hydrolase activity, acting on ester bonds"/>
    <property type="evidence" value="ECO:0007669"/>
    <property type="project" value="InterPro"/>
</dbReference>
<dbReference type="Pfam" id="PF00657">
    <property type="entry name" value="Lipase_GDSL"/>
    <property type="match status" value="1"/>
</dbReference>
<dbReference type="EMBL" id="QHJG01000002">
    <property type="protein sequence ID" value="PWY57412.1"/>
    <property type="molecule type" value="Genomic_DNA"/>
</dbReference>
<dbReference type="AlphaFoldDB" id="A0A317UA23"/>
<dbReference type="EMBL" id="RZGX01000001">
    <property type="protein sequence ID" value="RUR26495.1"/>
    <property type="molecule type" value="Genomic_DNA"/>
</dbReference>
<dbReference type="OrthoDB" id="5659842at2"/>
<keyword evidence="1" id="KW-0732">Signal</keyword>
<dbReference type="Proteomes" id="UP000287374">
    <property type="component" value="Unassembled WGS sequence"/>
</dbReference>